<dbReference type="RefSeq" id="WP_071496128.1">
    <property type="nucleotide sequence ID" value="NZ_LT629702.1"/>
</dbReference>
<evidence type="ECO:0000313" key="1">
    <source>
        <dbReference type="EMBL" id="ONH39821.1"/>
    </source>
</evidence>
<keyword evidence="2" id="KW-1185">Reference proteome</keyword>
<sequence>MTSHQKLDEFSVAAFAAANLKITYVLTSTISIVTEVSGDARQNATVTIMNGSQQVWNATMTQAEPTATIGSNLIIGSVTIKAGGTFTLQIPTVTQPGSMTAALTLITPNNPGGIPFNAQVAQWPLSS</sequence>
<reference evidence="1 2" key="1">
    <citation type="submission" date="2016-10" db="EMBL/GenBank/DDBJ databases">
        <title>Pseudomonas lactis sp. nov. and Pseudomonas paralactis sp. nov., isolated from bovine raw milk.</title>
        <authorList>
            <person name="Von Neubeck M."/>
            <person name="Huptas C."/>
            <person name="Glueck C."/>
            <person name="Krewinkel M."/>
            <person name="Stoeckel M."/>
            <person name="Stressler T."/>
            <person name="Fischer L."/>
            <person name="Hinrichs J."/>
            <person name="Scherer S."/>
            <person name="Wenning M."/>
        </authorList>
    </citation>
    <scope>NUCLEOTIDE SEQUENCE [LARGE SCALE GENOMIC DNA]</scope>
    <source>
        <strain evidence="1 2">DSM 18862</strain>
    </source>
</reference>
<dbReference type="Proteomes" id="UP000188559">
    <property type="component" value="Unassembled WGS sequence"/>
</dbReference>
<organism evidence="1 2">
    <name type="scientific">Pseudomonas azotoformans</name>
    <dbReference type="NCBI Taxonomy" id="47878"/>
    <lineage>
        <taxon>Bacteria</taxon>
        <taxon>Pseudomonadati</taxon>
        <taxon>Pseudomonadota</taxon>
        <taxon>Gammaproteobacteria</taxon>
        <taxon>Pseudomonadales</taxon>
        <taxon>Pseudomonadaceae</taxon>
        <taxon>Pseudomonas</taxon>
    </lineage>
</organism>
<accession>A0A1V2J588</accession>
<dbReference type="GeneID" id="57373319"/>
<name>A0A1V2J588_PSEAZ</name>
<gene>
    <name evidence="1" type="ORF">BLL37_31165</name>
</gene>
<evidence type="ECO:0000313" key="2">
    <source>
        <dbReference type="Proteomes" id="UP000188559"/>
    </source>
</evidence>
<proteinExistence type="predicted"/>
<dbReference type="EMBL" id="MNPV01000013">
    <property type="protein sequence ID" value="ONH39821.1"/>
    <property type="molecule type" value="Genomic_DNA"/>
</dbReference>
<dbReference type="OrthoDB" id="7068610at2"/>
<protein>
    <submittedName>
        <fullName evidence="1">Uncharacterized protein</fullName>
    </submittedName>
</protein>
<dbReference type="AlphaFoldDB" id="A0A1V2J588"/>
<comment type="caution">
    <text evidence="1">The sequence shown here is derived from an EMBL/GenBank/DDBJ whole genome shotgun (WGS) entry which is preliminary data.</text>
</comment>